<accession>A0AAV9ZWY3</accession>
<evidence type="ECO:0008006" key="3">
    <source>
        <dbReference type="Google" id="ProtNLM"/>
    </source>
</evidence>
<proteinExistence type="predicted"/>
<evidence type="ECO:0000313" key="1">
    <source>
        <dbReference type="EMBL" id="KAK6992923.1"/>
    </source>
</evidence>
<dbReference type="Gene3D" id="1.20.1280.50">
    <property type="match status" value="1"/>
</dbReference>
<evidence type="ECO:0000313" key="2">
    <source>
        <dbReference type="Proteomes" id="UP001362999"/>
    </source>
</evidence>
<name>A0AAV9ZWY3_9AGAR</name>
<dbReference type="SUPFAM" id="SSF52047">
    <property type="entry name" value="RNI-like"/>
    <property type="match status" value="1"/>
</dbReference>
<sequence length="527" mass="58647">MSQQTIAPDPEQSPFFQHFNTNYVPTDAEIDDIRTHISPYDSELGRLDFVIQKLSAQRERLQKYVEPHRALVSYPRRLPQDILEEIFSCSLPTDRCAVMSAKEAPLLLGRICSAWRSFAFKMPRLWTSLHLPVSFVCASITRRAAVMEWLGRSAELPLTVSLVMQSSNSAYNTGLVTSLLPLSYRWRAFYASNLMPQHCLLLSDVHAPLLEQLRISIAEPLDATHAPTFLSSNIFQTMKNGNIHFSASLVARLIPTTPFTWNHITSLALMQSGGAGVDITPGLAYRLLQGCKNLRVLSCRLIWRAATQSPIPDEPLILPSLLCLRIQRESPLSWIPISALLGKLTMPALRVLSVPDSQIGVYADYLEHTAVTSPQLTSLNIGVSHTKTPAIILETIQLFPGLKKLSLTLTQNGMTVNGGRILLILTPGADSRPLPPLEELRLDCPGGFNVKAWVEFLEKNLEYGTALRRFGLRVEAPATRAIDRDIERFSNSGIALEIEYVRQTVVVESDAPTAWDAVPALPWVHSM</sequence>
<keyword evidence="2" id="KW-1185">Reference proteome</keyword>
<gene>
    <name evidence="1" type="ORF">R3P38DRAFT_3078369</name>
</gene>
<organism evidence="1 2">
    <name type="scientific">Favolaschia claudopus</name>
    <dbReference type="NCBI Taxonomy" id="2862362"/>
    <lineage>
        <taxon>Eukaryota</taxon>
        <taxon>Fungi</taxon>
        <taxon>Dikarya</taxon>
        <taxon>Basidiomycota</taxon>
        <taxon>Agaricomycotina</taxon>
        <taxon>Agaricomycetes</taxon>
        <taxon>Agaricomycetidae</taxon>
        <taxon>Agaricales</taxon>
        <taxon>Marasmiineae</taxon>
        <taxon>Mycenaceae</taxon>
        <taxon>Favolaschia</taxon>
    </lineage>
</organism>
<protein>
    <recommendedName>
        <fullName evidence="3">F-box domain-containing protein</fullName>
    </recommendedName>
</protein>
<comment type="caution">
    <text evidence="1">The sequence shown here is derived from an EMBL/GenBank/DDBJ whole genome shotgun (WGS) entry which is preliminary data.</text>
</comment>
<dbReference type="Proteomes" id="UP001362999">
    <property type="component" value="Unassembled WGS sequence"/>
</dbReference>
<dbReference type="Gene3D" id="3.80.10.10">
    <property type="entry name" value="Ribonuclease Inhibitor"/>
    <property type="match status" value="1"/>
</dbReference>
<reference evidence="1 2" key="1">
    <citation type="journal article" date="2024" name="J Genomics">
        <title>Draft genome sequencing and assembly of Favolaschia claudopus CIRM-BRFM 2984 isolated from oak limbs.</title>
        <authorList>
            <person name="Navarro D."/>
            <person name="Drula E."/>
            <person name="Chaduli D."/>
            <person name="Cazenave R."/>
            <person name="Ahrendt S."/>
            <person name="Wang J."/>
            <person name="Lipzen A."/>
            <person name="Daum C."/>
            <person name="Barry K."/>
            <person name="Grigoriev I.V."/>
            <person name="Favel A."/>
            <person name="Rosso M.N."/>
            <person name="Martin F."/>
        </authorList>
    </citation>
    <scope>NUCLEOTIDE SEQUENCE [LARGE SCALE GENOMIC DNA]</scope>
    <source>
        <strain evidence="1 2">CIRM-BRFM 2984</strain>
    </source>
</reference>
<dbReference type="InterPro" id="IPR032675">
    <property type="entry name" value="LRR_dom_sf"/>
</dbReference>
<dbReference type="EMBL" id="JAWWNJ010000105">
    <property type="protein sequence ID" value="KAK6992923.1"/>
    <property type="molecule type" value="Genomic_DNA"/>
</dbReference>
<dbReference type="AlphaFoldDB" id="A0AAV9ZWY3"/>